<evidence type="ECO:0000256" key="11">
    <source>
        <dbReference type="SAM" id="Coils"/>
    </source>
</evidence>
<organism evidence="15">
    <name type="scientific">Rhodopseudomonas palustris (strain BisA53)</name>
    <dbReference type="NCBI Taxonomy" id="316055"/>
    <lineage>
        <taxon>Bacteria</taxon>
        <taxon>Pseudomonadati</taxon>
        <taxon>Pseudomonadota</taxon>
        <taxon>Alphaproteobacteria</taxon>
        <taxon>Hyphomicrobiales</taxon>
        <taxon>Nitrobacteraceae</taxon>
        <taxon>Rhodopseudomonas</taxon>
    </lineage>
</organism>
<reference evidence="15" key="1">
    <citation type="submission" date="2006-09" db="EMBL/GenBank/DDBJ databases">
        <title>Complete sequence of Rhodopseudomonas palustris BisA53.</title>
        <authorList>
            <consortium name="US DOE Joint Genome Institute"/>
            <person name="Copeland A."/>
            <person name="Lucas S."/>
            <person name="Lapidus A."/>
            <person name="Barry K."/>
            <person name="Detter J.C."/>
            <person name="Glavina del Rio T."/>
            <person name="Hammon N."/>
            <person name="Israni S."/>
            <person name="Dalin E."/>
            <person name="Tice H."/>
            <person name="Pitluck S."/>
            <person name="Chain P."/>
            <person name="Malfatti S."/>
            <person name="Shin M."/>
            <person name="Vergez L."/>
            <person name="Schmutz J."/>
            <person name="Larimer F."/>
            <person name="Land M."/>
            <person name="Hauser L."/>
            <person name="Pelletier D.A."/>
            <person name="Kyrpides N."/>
            <person name="Kim E."/>
            <person name="Harwood C.S."/>
            <person name="Oda Y."/>
            <person name="Richardson P."/>
        </authorList>
    </citation>
    <scope>NUCLEOTIDE SEQUENCE [LARGE SCALE GENOMIC DNA]</scope>
    <source>
        <strain evidence="15">BisA53</strain>
    </source>
</reference>
<dbReference type="Gene3D" id="3.30.565.10">
    <property type="entry name" value="Histidine kinase-like ATPase, C-terminal domain"/>
    <property type="match status" value="1"/>
</dbReference>
<dbReference type="Pfam" id="PF00512">
    <property type="entry name" value="HisKA"/>
    <property type="match status" value="1"/>
</dbReference>
<dbReference type="EC" id="2.7.13.3" evidence="3"/>
<dbReference type="GO" id="GO:0000155">
    <property type="term" value="F:phosphorelay sensor kinase activity"/>
    <property type="evidence" value="ECO:0007669"/>
    <property type="project" value="InterPro"/>
</dbReference>
<proteinExistence type="predicted"/>
<gene>
    <name evidence="15" type="ordered locus">RPE_1943</name>
</gene>
<dbReference type="InterPro" id="IPR003594">
    <property type="entry name" value="HATPase_dom"/>
</dbReference>
<dbReference type="FunFam" id="1.10.287.130:FF:000083">
    <property type="entry name" value="Putative two-component sensor histidine kinase"/>
    <property type="match status" value="1"/>
</dbReference>
<evidence type="ECO:0000256" key="9">
    <source>
        <dbReference type="ARBA" id="ARBA00023012"/>
    </source>
</evidence>
<feature type="transmembrane region" description="Helical" evidence="12">
    <location>
        <begin position="21"/>
        <end position="42"/>
    </location>
</feature>
<keyword evidence="6 12" id="KW-0812">Transmembrane</keyword>
<evidence type="ECO:0000256" key="3">
    <source>
        <dbReference type="ARBA" id="ARBA00012438"/>
    </source>
</evidence>
<evidence type="ECO:0000256" key="7">
    <source>
        <dbReference type="ARBA" id="ARBA00022777"/>
    </source>
</evidence>
<comment type="catalytic activity">
    <reaction evidence="1">
        <text>ATP + protein L-histidine = ADP + protein N-phospho-L-histidine.</text>
        <dbReference type="EC" id="2.7.13.3"/>
    </reaction>
</comment>
<evidence type="ECO:0000256" key="2">
    <source>
        <dbReference type="ARBA" id="ARBA00004370"/>
    </source>
</evidence>
<dbReference type="InterPro" id="IPR050428">
    <property type="entry name" value="TCS_sensor_his_kinase"/>
</dbReference>
<comment type="subcellular location">
    <subcellularLocation>
        <location evidence="2">Membrane</location>
    </subcellularLocation>
</comment>
<dbReference type="HOGENOM" id="CLU_000445_89_6_5"/>
<keyword evidence="8 12" id="KW-1133">Transmembrane helix</keyword>
<evidence type="ECO:0000259" key="13">
    <source>
        <dbReference type="PROSITE" id="PS50109"/>
    </source>
</evidence>
<dbReference type="Gene3D" id="1.10.287.130">
    <property type="match status" value="1"/>
</dbReference>
<keyword evidence="10 12" id="KW-0472">Membrane</keyword>
<keyword evidence="4" id="KW-0597">Phosphoprotein</keyword>
<evidence type="ECO:0000256" key="5">
    <source>
        <dbReference type="ARBA" id="ARBA00022679"/>
    </source>
</evidence>
<dbReference type="Gene3D" id="6.10.340.10">
    <property type="match status" value="1"/>
</dbReference>
<evidence type="ECO:0000256" key="1">
    <source>
        <dbReference type="ARBA" id="ARBA00000085"/>
    </source>
</evidence>
<dbReference type="InterPro" id="IPR005467">
    <property type="entry name" value="His_kinase_dom"/>
</dbReference>
<dbReference type="InterPro" id="IPR003661">
    <property type="entry name" value="HisK_dim/P_dom"/>
</dbReference>
<evidence type="ECO:0000313" key="15">
    <source>
        <dbReference type="EMBL" id="ABJ05887.1"/>
    </source>
</evidence>
<evidence type="ECO:0000256" key="4">
    <source>
        <dbReference type="ARBA" id="ARBA00022553"/>
    </source>
</evidence>
<feature type="coiled-coil region" evidence="11">
    <location>
        <begin position="220"/>
        <end position="247"/>
    </location>
</feature>
<dbReference type="InterPro" id="IPR036890">
    <property type="entry name" value="HATPase_C_sf"/>
</dbReference>
<dbReference type="Pfam" id="PF02518">
    <property type="entry name" value="HATPase_c"/>
    <property type="match status" value="1"/>
</dbReference>
<dbReference type="PANTHER" id="PTHR45436:SF8">
    <property type="entry name" value="HISTIDINE KINASE"/>
    <property type="match status" value="1"/>
</dbReference>
<dbReference type="SUPFAM" id="SSF158472">
    <property type="entry name" value="HAMP domain-like"/>
    <property type="match status" value="1"/>
</dbReference>
<keyword evidence="9" id="KW-0902">Two-component regulatory system</keyword>
<dbReference type="CDD" id="cd06225">
    <property type="entry name" value="HAMP"/>
    <property type="match status" value="1"/>
</dbReference>
<dbReference type="InterPro" id="IPR004358">
    <property type="entry name" value="Sig_transdc_His_kin-like_C"/>
</dbReference>
<evidence type="ECO:0000256" key="12">
    <source>
        <dbReference type="SAM" id="Phobius"/>
    </source>
</evidence>
<dbReference type="STRING" id="316055.RPE_1943"/>
<sequence length="487" mass="52992">MFETLPVTAFGKLIRTTAFRLTLVYLFLFALFAASLLAYFAWNTRRLITDQITTTVNAEVDEISDIFSRRGLRGLVFTIENRALRPGANLYLIATPAGQAVAGNVESLGPGVMATTGWSETFYRRLDDQDAPHHRALVRVTELSGGFRLLVGRDLEERRRLFGVVRSAAQWSVLVVMVLGLGGGVFVGRRVLRRIDAMTGTTQRIMAGDLSGRLPVGRSGDELDRLAENLNAMLERIEALMSGLKEVSDNIAHDLKTPLTRLRNRAEEALAKSHSETEYRAALERTIEESDGLIRTFNALLMIARAESGQARDNMMDFDGAEIARGIHELYEPLAEDNGLILRIEAEPAPLHGNRELISQALANLVENAIKYGRPADPPLSGAAGQEVLIEARRDGAQVLLSVTDHGPGIPEADRKHAVERFVRLEASRTLPGSGLGLSLAAAVATLHGGELRLSEADPGLRATLAFPARTGDAQAAPTQTIEQIPA</sequence>
<dbReference type="AlphaFoldDB" id="Q07Q97"/>
<feature type="domain" description="Histidine kinase" evidence="13">
    <location>
        <begin position="250"/>
        <end position="471"/>
    </location>
</feature>
<dbReference type="InterPro" id="IPR036097">
    <property type="entry name" value="HisK_dim/P_sf"/>
</dbReference>
<keyword evidence="11" id="KW-0175">Coiled coil</keyword>
<dbReference type="KEGG" id="rpe:RPE_1943"/>
<feature type="transmembrane region" description="Helical" evidence="12">
    <location>
        <begin position="168"/>
        <end position="188"/>
    </location>
</feature>
<dbReference type="SMART" id="SM00387">
    <property type="entry name" value="HATPase_c"/>
    <property type="match status" value="1"/>
</dbReference>
<dbReference type="Pfam" id="PF00672">
    <property type="entry name" value="HAMP"/>
    <property type="match status" value="1"/>
</dbReference>
<evidence type="ECO:0000256" key="6">
    <source>
        <dbReference type="ARBA" id="ARBA00022692"/>
    </source>
</evidence>
<dbReference type="CDD" id="cd00082">
    <property type="entry name" value="HisKA"/>
    <property type="match status" value="1"/>
</dbReference>
<feature type="domain" description="HAMP" evidence="14">
    <location>
        <begin position="189"/>
        <end position="242"/>
    </location>
</feature>
<dbReference type="EMBL" id="CP000463">
    <property type="protein sequence ID" value="ABJ05887.1"/>
    <property type="molecule type" value="Genomic_DNA"/>
</dbReference>
<dbReference type="InterPro" id="IPR003660">
    <property type="entry name" value="HAMP_dom"/>
</dbReference>
<evidence type="ECO:0000256" key="8">
    <source>
        <dbReference type="ARBA" id="ARBA00022989"/>
    </source>
</evidence>
<dbReference type="SMART" id="SM00304">
    <property type="entry name" value="HAMP"/>
    <property type="match status" value="1"/>
</dbReference>
<dbReference type="PROSITE" id="PS50109">
    <property type="entry name" value="HIS_KIN"/>
    <property type="match status" value="1"/>
</dbReference>
<dbReference type="GO" id="GO:0005886">
    <property type="term" value="C:plasma membrane"/>
    <property type="evidence" value="ECO:0007669"/>
    <property type="project" value="TreeGrafter"/>
</dbReference>
<keyword evidence="7 15" id="KW-0418">Kinase</keyword>
<protein>
    <recommendedName>
        <fullName evidence="3">histidine kinase</fullName>
        <ecNumber evidence="3">2.7.13.3</ecNumber>
    </recommendedName>
</protein>
<accession>Q07Q97</accession>
<dbReference type="PROSITE" id="PS50885">
    <property type="entry name" value="HAMP"/>
    <property type="match status" value="1"/>
</dbReference>
<dbReference type="SUPFAM" id="SSF55874">
    <property type="entry name" value="ATPase domain of HSP90 chaperone/DNA topoisomerase II/histidine kinase"/>
    <property type="match status" value="1"/>
</dbReference>
<dbReference type="SUPFAM" id="SSF47384">
    <property type="entry name" value="Homodimeric domain of signal transducing histidine kinase"/>
    <property type="match status" value="1"/>
</dbReference>
<dbReference type="PRINTS" id="PR00344">
    <property type="entry name" value="BCTRLSENSOR"/>
</dbReference>
<dbReference type="CDD" id="cd00075">
    <property type="entry name" value="HATPase"/>
    <property type="match status" value="1"/>
</dbReference>
<keyword evidence="5" id="KW-0808">Transferase</keyword>
<name>Q07Q97_RHOP5</name>
<dbReference type="eggNOG" id="COG0642">
    <property type="taxonomic scope" value="Bacteria"/>
</dbReference>
<evidence type="ECO:0000256" key="10">
    <source>
        <dbReference type="ARBA" id="ARBA00023136"/>
    </source>
</evidence>
<evidence type="ECO:0000259" key="14">
    <source>
        <dbReference type="PROSITE" id="PS50885"/>
    </source>
</evidence>
<dbReference type="SMART" id="SM00388">
    <property type="entry name" value="HisKA"/>
    <property type="match status" value="1"/>
</dbReference>
<dbReference type="PANTHER" id="PTHR45436">
    <property type="entry name" value="SENSOR HISTIDINE KINASE YKOH"/>
    <property type="match status" value="1"/>
</dbReference>